<feature type="domain" description="PDZ" evidence="18">
    <location>
        <begin position="286"/>
        <end position="349"/>
    </location>
</feature>
<comment type="subcellular location">
    <subcellularLocation>
        <location evidence="2">Periplasm</location>
    </subcellularLocation>
</comment>
<feature type="region of interest" description="Disordered" evidence="16">
    <location>
        <begin position="99"/>
        <end position="119"/>
    </location>
</feature>
<feature type="active site" description="Charge relay system" evidence="14">
    <location>
        <position position="237"/>
    </location>
</feature>
<dbReference type="PANTHER" id="PTHR22939">
    <property type="entry name" value="SERINE PROTEASE FAMILY S1C HTRA-RELATED"/>
    <property type="match status" value="1"/>
</dbReference>
<feature type="chain" id="PRO_5038385153" description="Probable periplasmic serine endoprotease DegP-like" evidence="17">
    <location>
        <begin position="41"/>
        <end position="500"/>
    </location>
</feature>
<evidence type="ECO:0000256" key="3">
    <source>
        <dbReference type="ARBA" id="ARBA00010541"/>
    </source>
</evidence>
<dbReference type="RefSeq" id="WP_149354838.1">
    <property type="nucleotide sequence ID" value="NZ_BKBW01000002.1"/>
</dbReference>
<proteinExistence type="inferred from homology"/>
<evidence type="ECO:0000256" key="8">
    <source>
        <dbReference type="ARBA" id="ARBA00022737"/>
    </source>
</evidence>
<dbReference type="GO" id="GO:0004252">
    <property type="term" value="F:serine-type endopeptidase activity"/>
    <property type="evidence" value="ECO:0007669"/>
    <property type="project" value="InterPro"/>
</dbReference>
<evidence type="ECO:0000256" key="7">
    <source>
        <dbReference type="ARBA" id="ARBA00022729"/>
    </source>
</evidence>
<evidence type="ECO:0000256" key="15">
    <source>
        <dbReference type="PIRSR" id="PIRSR611782-2"/>
    </source>
</evidence>
<feature type="signal peptide" evidence="17">
    <location>
        <begin position="1"/>
        <end position="40"/>
    </location>
</feature>
<evidence type="ECO:0000256" key="11">
    <source>
        <dbReference type="ARBA" id="ARBA00022825"/>
    </source>
</evidence>
<dbReference type="GO" id="GO:0042597">
    <property type="term" value="C:periplasmic space"/>
    <property type="evidence" value="ECO:0007669"/>
    <property type="project" value="UniProtKB-SubCell"/>
</dbReference>
<dbReference type="InterPro" id="IPR036034">
    <property type="entry name" value="PDZ_sf"/>
</dbReference>
<evidence type="ECO:0000256" key="12">
    <source>
        <dbReference type="ARBA" id="ARBA00023016"/>
    </source>
</evidence>
<accession>A0A5A7M899</accession>
<evidence type="ECO:0000256" key="4">
    <source>
        <dbReference type="ARBA" id="ARBA00013035"/>
    </source>
</evidence>
<dbReference type="Pfam" id="PF13365">
    <property type="entry name" value="Trypsin_2"/>
    <property type="match status" value="1"/>
</dbReference>
<evidence type="ECO:0000256" key="9">
    <source>
        <dbReference type="ARBA" id="ARBA00022764"/>
    </source>
</evidence>
<comment type="similarity">
    <text evidence="3">Belongs to the peptidase S1C family.</text>
</comment>
<dbReference type="InterPro" id="IPR001478">
    <property type="entry name" value="PDZ"/>
</dbReference>
<dbReference type="SUPFAM" id="SSF50156">
    <property type="entry name" value="PDZ domain-like"/>
    <property type="match status" value="2"/>
</dbReference>
<keyword evidence="8" id="KW-0677">Repeat</keyword>
<dbReference type="CDD" id="cd10839">
    <property type="entry name" value="cpPDZ1_DegP-like"/>
    <property type="match status" value="1"/>
</dbReference>
<dbReference type="PRINTS" id="PR00834">
    <property type="entry name" value="PROTEASES2C"/>
</dbReference>
<feature type="binding site" evidence="15">
    <location>
        <begin position="235"/>
        <end position="237"/>
    </location>
    <ligand>
        <name>substrate</name>
    </ligand>
</feature>
<evidence type="ECO:0000256" key="6">
    <source>
        <dbReference type="ARBA" id="ARBA00022670"/>
    </source>
</evidence>
<name>A0A5A7M899_COMTE</name>
<keyword evidence="7 17" id="KW-0732">Signal</keyword>
<dbReference type="Gene3D" id="2.40.10.120">
    <property type="match status" value="1"/>
</dbReference>
<dbReference type="AlphaFoldDB" id="A0A5A7M899"/>
<keyword evidence="9" id="KW-0574">Periplasm</keyword>
<evidence type="ECO:0000256" key="5">
    <source>
        <dbReference type="ARBA" id="ARBA00013958"/>
    </source>
</evidence>
<evidence type="ECO:0000256" key="2">
    <source>
        <dbReference type="ARBA" id="ARBA00004418"/>
    </source>
</evidence>
<dbReference type="SUPFAM" id="SSF50494">
    <property type="entry name" value="Trypsin-like serine proteases"/>
    <property type="match status" value="1"/>
</dbReference>
<sequence length="500" mass="52126">MRTPARMTLKSRVSATALASAMAVAALAAGAMLPVTAAHAQSAATARGLPDFTDLVDQVGPSVVNIRTLEKVSNNSAEALGMDEDMLEFFRRFGLPVPNVPRQRTPKGGQSEEEQPRGVGSGFVLTADGYVMTNAHVVDGADEVIVTLTDKREFKAKIVGADKRTDVAVVKIDAKGLPAVKIGDVSKLRVGEWVMAIGSPFGLENSVTAGIVSAKQRDTGDYLPFIQTDVAINPGNSGGPLINMRGEVVGINSQIYSRSGGFMGISFAIPVDEAIRVSDQLRATGKVTRGRIGVQIGPVTKDVAESIGLGKPEGALVSAVEPDSPAAKAGVEPGDVITKFDGKAIEKVSDLPRLVGNTKPGTKSTITVLRRGKLKELSMVIAEVPSDESAKAKAGSGGAGKTPPAGTLENKALGLTLSELTAAQKKELAIKGGVRVSAAVDAAARAGLREGDVILQLANVEVSDLKSFEAAWAKADKSKPVNVLVRRGDWAQYVLIRPAK</sequence>
<comment type="catalytic activity">
    <reaction evidence="1">
        <text>Acts on substrates that are at least partially unfolded. The cleavage site P1 residue is normally between a pair of hydrophobic residues, such as Val-|-Val.</text>
        <dbReference type="EC" id="3.4.21.107"/>
    </reaction>
</comment>
<evidence type="ECO:0000313" key="20">
    <source>
        <dbReference type="Proteomes" id="UP000323105"/>
    </source>
</evidence>
<evidence type="ECO:0000256" key="10">
    <source>
        <dbReference type="ARBA" id="ARBA00022801"/>
    </source>
</evidence>
<keyword evidence="11" id="KW-0720">Serine protease</keyword>
<protein>
    <recommendedName>
        <fullName evidence="5">Probable periplasmic serine endoprotease DegP-like</fullName>
        <ecNumber evidence="4">3.4.21.107</ecNumber>
    </recommendedName>
    <alternativeName>
        <fullName evidence="13">Protease Do</fullName>
    </alternativeName>
</protein>
<keyword evidence="6" id="KW-0645">Protease</keyword>
<dbReference type="NCBIfam" id="TIGR02037">
    <property type="entry name" value="degP_htrA_DO"/>
    <property type="match status" value="1"/>
</dbReference>
<evidence type="ECO:0000313" key="19">
    <source>
        <dbReference type="EMBL" id="GEQ74078.1"/>
    </source>
</evidence>
<comment type="caution">
    <text evidence="19">The sequence shown here is derived from an EMBL/GenBank/DDBJ whole genome shotgun (WGS) entry which is preliminary data.</text>
</comment>
<dbReference type="PANTHER" id="PTHR22939:SF130">
    <property type="entry name" value="PERIPLASMIC SERINE ENDOPROTEASE DEGP-LIKE-RELATED"/>
    <property type="match status" value="1"/>
</dbReference>
<dbReference type="EC" id="3.4.21.107" evidence="4"/>
<feature type="binding site" evidence="15">
    <location>
        <position position="166"/>
    </location>
    <ligand>
        <name>substrate</name>
    </ligand>
</feature>
<dbReference type="Pfam" id="PF13180">
    <property type="entry name" value="PDZ_2"/>
    <property type="match status" value="2"/>
</dbReference>
<evidence type="ECO:0000256" key="16">
    <source>
        <dbReference type="SAM" id="MobiDB-lite"/>
    </source>
</evidence>
<gene>
    <name evidence="19" type="ORF">CTTA_1083</name>
</gene>
<keyword evidence="12" id="KW-0346">Stress response</keyword>
<dbReference type="Gene3D" id="2.30.42.10">
    <property type="match status" value="2"/>
</dbReference>
<dbReference type="FunFam" id="2.40.10.120:FF:000007">
    <property type="entry name" value="Periplasmic serine endoprotease DegP-like"/>
    <property type="match status" value="1"/>
</dbReference>
<reference evidence="19 20" key="1">
    <citation type="journal article" date="2019" name="Microbiol. Resour. Announc.">
        <title>Draft Genome Sequence of Comamonas testosteroni TA441, a Bacterium That Has a Cryptic Phenol Degradation Gene Cluster.</title>
        <authorList>
            <person name="Arai H."/>
            <person name="Ishii M."/>
        </authorList>
    </citation>
    <scope>NUCLEOTIDE SEQUENCE [LARGE SCALE GENOMIC DNA]</scope>
    <source>
        <strain evidence="19 20">TA441</strain>
    </source>
</reference>
<evidence type="ECO:0000256" key="14">
    <source>
        <dbReference type="PIRSR" id="PIRSR611782-1"/>
    </source>
</evidence>
<dbReference type="InterPro" id="IPR011782">
    <property type="entry name" value="Pept_S1C_Do"/>
</dbReference>
<dbReference type="Proteomes" id="UP000323105">
    <property type="component" value="Unassembled WGS sequence"/>
</dbReference>
<dbReference type="PROSITE" id="PS50106">
    <property type="entry name" value="PDZ"/>
    <property type="match status" value="1"/>
</dbReference>
<evidence type="ECO:0000256" key="13">
    <source>
        <dbReference type="ARBA" id="ARBA00032850"/>
    </source>
</evidence>
<keyword evidence="10" id="KW-0378">Hydrolase</keyword>
<feature type="active site" description="Charge relay system" evidence="14">
    <location>
        <position position="166"/>
    </location>
</feature>
<dbReference type="GO" id="GO:0006508">
    <property type="term" value="P:proteolysis"/>
    <property type="evidence" value="ECO:0007669"/>
    <property type="project" value="UniProtKB-KW"/>
</dbReference>
<feature type="binding site" evidence="15">
    <location>
        <position position="136"/>
    </location>
    <ligand>
        <name>substrate</name>
    </ligand>
</feature>
<evidence type="ECO:0000256" key="17">
    <source>
        <dbReference type="SAM" id="SignalP"/>
    </source>
</evidence>
<feature type="region of interest" description="Disordered" evidence="16">
    <location>
        <begin position="388"/>
        <end position="407"/>
    </location>
</feature>
<evidence type="ECO:0000259" key="18">
    <source>
        <dbReference type="PROSITE" id="PS50106"/>
    </source>
</evidence>
<dbReference type="InterPro" id="IPR001940">
    <property type="entry name" value="Peptidase_S1C"/>
</dbReference>
<feature type="active site" description="Charge relay system" evidence="14">
    <location>
        <position position="136"/>
    </location>
</feature>
<dbReference type="EMBL" id="BKBW01000002">
    <property type="protein sequence ID" value="GEQ74078.1"/>
    <property type="molecule type" value="Genomic_DNA"/>
</dbReference>
<dbReference type="SMART" id="SM00228">
    <property type="entry name" value="PDZ"/>
    <property type="match status" value="2"/>
</dbReference>
<dbReference type="InterPro" id="IPR009003">
    <property type="entry name" value="Peptidase_S1_PA"/>
</dbReference>
<organism evidence="19 20">
    <name type="scientific">Comamonas testosteroni</name>
    <name type="common">Pseudomonas testosteroni</name>
    <dbReference type="NCBI Taxonomy" id="285"/>
    <lineage>
        <taxon>Bacteria</taxon>
        <taxon>Pseudomonadati</taxon>
        <taxon>Pseudomonadota</taxon>
        <taxon>Betaproteobacteria</taxon>
        <taxon>Burkholderiales</taxon>
        <taxon>Comamonadaceae</taxon>
        <taxon>Comamonas</taxon>
    </lineage>
</organism>
<evidence type="ECO:0000256" key="1">
    <source>
        <dbReference type="ARBA" id="ARBA00001772"/>
    </source>
</evidence>